<dbReference type="STRING" id="478744.SAMN05444359_11277"/>
<protein>
    <recommendedName>
        <fullName evidence="4">HEAT repeat domain-containing protein</fullName>
    </recommendedName>
</protein>
<organism evidence="2 3">
    <name type="scientific">Neolewinella agarilytica</name>
    <dbReference type="NCBI Taxonomy" id="478744"/>
    <lineage>
        <taxon>Bacteria</taxon>
        <taxon>Pseudomonadati</taxon>
        <taxon>Bacteroidota</taxon>
        <taxon>Saprospiria</taxon>
        <taxon>Saprospirales</taxon>
        <taxon>Lewinellaceae</taxon>
        <taxon>Neolewinella</taxon>
    </lineage>
</organism>
<reference evidence="3" key="1">
    <citation type="submission" date="2016-10" db="EMBL/GenBank/DDBJ databases">
        <authorList>
            <person name="Varghese N."/>
            <person name="Submissions S."/>
        </authorList>
    </citation>
    <scope>NUCLEOTIDE SEQUENCE [LARGE SCALE GENOMIC DNA]</scope>
    <source>
        <strain evidence="3">DSM 24740</strain>
    </source>
</reference>
<keyword evidence="1" id="KW-0732">Signal</keyword>
<feature type="chain" id="PRO_5011434776" description="HEAT repeat domain-containing protein" evidence="1">
    <location>
        <begin position="21"/>
        <end position="800"/>
    </location>
</feature>
<evidence type="ECO:0000313" key="3">
    <source>
        <dbReference type="Proteomes" id="UP000199021"/>
    </source>
</evidence>
<accession>A0A1H9HAD1</accession>
<dbReference type="RefSeq" id="WP_090168816.1">
    <property type="nucleotide sequence ID" value="NZ_FOFB01000012.1"/>
</dbReference>
<name>A0A1H9HAD1_9BACT</name>
<proteinExistence type="predicted"/>
<dbReference type="Proteomes" id="UP000199021">
    <property type="component" value="Unassembled WGS sequence"/>
</dbReference>
<evidence type="ECO:0008006" key="4">
    <source>
        <dbReference type="Google" id="ProtNLM"/>
    </source>
</evidence>
<dbReference type="InParanoid" id="A0A1H9HAD1"/>
<sequence>MPRPVILFLLLNCLAAPVTAQSTWLTEVEQEALPDSLRHLSRKLKAGDSTALVPLSALLDDQRLTTQRHYFGRDTVTVAQLAGQTFFQSTYLENLSWGAPISGATLWKYWRDNSHKIVFSPLLGRFTDVPPGTREVRYELQPAAALTDKARLLSDYKTKISRVVAHKDFFMPVKLIPEIGKLGTPEAFVYLKECAAGQHWGKGESPRDKQVIESIIKGLAHYQRIEAAQLVLTLTRRLEGWGHNGFVSSMNWITGIDLRADWRADQDSLVAEYQRLLDSLPALAQLRELGFRRADAARPEDFADRGAYLEYLITRPGQKAWVLFQALRELEAMRDPRILVQLAALPLHENIFSSRNLSGESRSRLEGLTGVRLLVKDSEGELVADGYDRVKSRNALHYWVAHYDEYQWSDVAARFVYQGDDIKPLDTLAVLVEQLYTKDDAAAVGAVAELMQLPVDSLLRRIDGRYFGGLHGANGALPLSLKTKLPALAEVLAICRERGQSTRLSLRTEATLKRLCAAVNGAEREKILSMLEEPRIDNITALEAWGYVHARQYPDAVEALDEWVKVWYADQWTSGSLSGENFRLFILKSALRRTGRFRGLWEDFEALIRGAGPEALTALEVLRVADTDERIRAEAAGILARTQVQSQDRFTVKEYLDFGALGAPVPVERVSVGLTPTALAAMFGRFEGSSQEARYRLIQLIDHHRDTTMTPHLLALAGDTTTIMKSFVSTRTDKGRFTEYFSIRQGDYMIWILEKLHGVRFRNEEQALPEEVPVRTSSSQAELRDKWRLAKRWRGWLGER</sequence>
<gene>
    <name evidence="2" type="ORF">SAMN05444359_11277</name>
</gene>
<dbReference type="OrthoDB" id="1214732at2"/>
<evidence type="ECO:0000313" key="2">
    <source>
        <dbReference type="EMBL" id="SEQ59198.1"/>
    </source>
</evidence>
<feature type="signal peptide" evidence="1">
    <location>
        <begin position="1"/>
        <end position="20"/>
    </location>
</feature>
<keyword evidence="3" id="KW-1185">Reference proteome</keyword>
<dbReference type="AlphaFoldDB" id="A0A1H9HAD1"/>
<dbReference type="EMBL" id="FOFB01000012">
    <property type="protein sequence ID" value="SEQ59198.1"/>
    <property type="molecule type" value="Genomic_DNA"/>
</dbReference>
<evidence type="ECO:0000256" key="1">
    <source>
        <dbReference type="SAM" id="SignalP"/>
    </source>
</evidence>